<keyword evidence="1" id="KW-1133">Transmembrane helix</keyword>
<keyword evidence="4" id="KW-1185">Reference proteome</keyword>
<dbReference type="RefSeq" id="WP_120109026.1">
    <property type="nucleotide sequence ID" value="NZ_RAHJ01000018.1"/>
</dbReference>
<dbReference type="GO" id="GO:0005886">
    <property type="term" value="C:plasma membrane"/>
    <property type="evidence" value="ECO:0007669"/>
    <property type="project" value="TreeGrafter"/>
</dbReference>
<dbReference type="OrthoDB" id="948134at2"/>
<feature type="transmembrane region" description="Helical" evidence="1">
    <location>
        <begin position="162"/>
        <end position="184"/>
    </location>
</feature>
<feature type="transmembrane region" description="Helical" evidence="1">
    <location>
        <begin position="123"/>
        <end position="150"/>
    </location>
</feature>
<accession>A0A419R2E5</accession>
<evidence type="ECO:0000259" key="2">
    <source>
        <dbReference type="Pfam" id="PF09335"/>
    </source>
</evidence>
<proteinExistence type="predicted"/>
<protein>
    <submittedName>
        <fullName evidence="3">DedA family protein</fullName>
    </submittedName>
</protein>
<keyword evidence="1" id="KW-0472">Membrane</keyword>
<dbReference type="InterPro" id="IPR032816">
    <property type="entry name" value="VTT_dom"/>
</dbReference>
<dbReference type="PANTHER" id="PTHR42709:SF2">
    <property type="entry name" value="INNER MEMBRANE PROTEIN YOHD"/>
    <property type="match status" value="1"/>
</dbReference>
<dbReference type="Pfam" id="PF09335">
    <property type="entry name" value="VTT_dom"/>
    <property type="match status" value="1"/>
</dbReference>
<organism evidence="3 4">
    <name type="scientific">Tsuneonella suprasediminis</name>
    <dbReference type="NCBI Taxonomy" id="2306996"/>
    <lineage>
        <taxon>Bacteria</taxon>
        <taxon>Pseudomonadati</taxon>
        <taxon>Pseudomonadota</taxon>
        <taxon>Alphaproteobacteria</taxon>
        <taxon>Sphingomonadales</taxon>
        <taxon>Erythrobacteraceae</taxon>
        <taxon>Tsuneonella</taxon>
    </lineage>
</organism>
<dbReference type="InterPro" id="IPR051311">
    <property type="entry name" value="DedA_domain"/>
</dbReference>
<name>A0A419R2E5_9SPHN</name>
<sequence length="188" mass="20302">MTIEGFIAQYGLLAVGLGAAFEGEAVVATGGLLAHRGLMPLDQVMLAAAVGSCMLDQFYFFLGRYLRDSWLVRRVTSRATYGRVLAMIERNPTPFILAFRFMWGLRTVSPITLGTSQVAWPRFAILNVIAAALWAVIVSSAGYLFATGLTAAGAELHRIEHLALAVVAITVIGAIVGLAMRRIFMPMP</sequence>
<dbReference type="Proteomes" id="UP000284322">
    <property type="component" value="Unassembled WGS sequence"/>
</dbReference>
<dbReference type="PANTHER" id="PTHR42709">
    <property type="entry name" value="ALKALINE PHOSPHATASE LIKE PROTEIN"/>
    <property type="match status" value="1"/>
</dbReference>
<reference evidence="3 4" key="1">
    <citation type="submission" date="2018-09" db="EMBL/GenBank/DDBJ databases">
        <title>Altererythrobacter sp.Ery1 and Ery12, the genome sequencing of novel strains in genus Alterythrobacter.</title>
        <authorList>
            <person name="Cheng H."/>
            <person name="Wu Y.-H."/>
            <person name="Fang C."/>
            <person name="Xu X.-W."/>
        </authorList>
    </citation>
    <scope>NUCLEOTIDE SEQUENCE [LARGE SCALE GENOMIC DNA]</scope>
    <source>
        <strain evidence="3 4">Ery12</strain>
    </source>
</reference>
<feature type="domain" description="VTT" evidence="2">
    <location>
        <begin position="23"/>
        <end position="143"/>
    </location>
</feature>
<feature type="transmembrane region" description="Helical" evidence="1">
    <location>
        <begin position="44"/>
        <end position="63"/>
    </location>
</feature>
<dbReference type="EMBL" id="RAHJ01000018">
    <property type="protein sequence ID" value="RJX67979.1"/>
    <property type="molecule type" value="Genomic_DNA"/>
</dbReference>
<keyword evidence="1" id="KW-0812">Transmembrane</keyword>
<evidence type="ECO:0000313" key="4">
    <source>
        <dbReference type="Proteomes" id="UP000284322"/>
    </source>
</evidence>
<dbReference type="AlphaFoldDB" id="A0A419R2E5"/>
<evidence type="ECO:0000256" key="1">
    <source>
        <dbReference type="SAM" id="Phobius"/>
    </source>
</evidence>
<comment type="caution">
    <text evidence="3">The sequence shown here is derived from an EMBL/GenBank/DDBJ whole genome shotgun (WGS) entry which is preliminary data.</text>
</comment>
<evidence type="ECO:0000313" key="3">
    <source>
        <dbReference type="EMBL" id="RJX67979.1"/>
    </source>
</evidence>
<gene>
    <name evidence="3" type="ORF">D6858_08540</name>
</gene>